<dbReference type="PANTHER" id="PTHR43031:SF1">
    <property type="entry name" value="PYRIDINE NUCLEOTIDE-DISULPHIDE OXIDOREDUCTASE"/>
    <property type="match status" value="1"/>
</dbReference>
<dbReference type="InterPro" id="IPR050229">
    <property type="entry name" value="GlpE_sulfurtransferase"/>
</dbReference>
<dbReference type="InterPro" id="IPR036873">
    <property type="entry name" value="Rhodanese-like_dom_sf"/>
</dbReference>
<dbReference type="AlphaFoldDB" id="A0A3B1E713"/>
<accession>A0A3B1E713</accession>
<gene>
    <name evidence="2" type="ORF">MNB_ARC-1_951</name>
</gene>
<dbReference type="Gene3D" id="3.40.250.10">
    <property type="entry name" value="Rhodanese-like domain"/>
    <property type="match status" value="1"/>
</dbReference>
<dbReference type="PANTHER" id="PTHR43031">
    <property type="entry name" value="FAD-DEPENDENT OXIDOREDUCTASE"/>
    <property type="match status" value="1"/>
</dbReference>
<evidence type="ECO:0000313" key="2">
    <source>
        <dbReference type="EMBL" id="VAY86968.1"/>
    </source>
</evidence>
<dbReference type="CDD" id="cd16282">
    <property type="entry name" value="metallo-hydrolase-like_MBL-fold"/>
    <property type="match status" value="1"/>
</dbReference>
<dbReference type="PROSITE" id="PS50206">
    <property type="entry name" value="RHODANESE_3"/>
    <property type="match status" value="1"/>
</dbReference>
<proteinExistence type="predicted"/>
<dbReference type="Pfam" id="PF00753">
    <property type="entry name" value="Lactamase_B"/>
    <property type="match status" value="1"/>
</dbReference>
<reference evidence="2" key="1">
    <citation type="submission" date="2018-10" db="EMBL/GenBank/DDBJ databases">
        <authorList>
            <person name="Aoki K."/>
        </authorList>
    </citation>
    <scope>NUCLEOTIDE SEQUENCE</scope>
</reference>
<dbReference type="Gene3D" id="3.60.15.10">
    <property type="entry name" value="Ribonuclease Z/Hydroxyacylglutathione hydrolase-like"/>
    <property type="match status" value="1"/>
</dbReference>
<evidence type="ECO:0000259" key="1">
    <source>
        <dbReference type="PROSITE" id="PS50206"/>
    </source>
</evidence>
<dbReference type="InterPro" id="IPR036866">
    <property type="entry name" value="RibonucZ/Hydroxyglut_hydro"/>
</dbReference>
<dbReference type="InterPro" id="IPR001763">
    <property type="entry name" value="Rhodanese-like_dom"/>
</dbReference>
<dbReference type="SUPFAM" id="SSF56281">
    <property type="entry name" value="Metallo-hydrolase/oxidoreductase"/>
    <property type="match status" value="1"/>
</dbReference>
<sequence>MKIILIAILFLSTLQSTTNVKTSEEMLQKVKKQIKNISTKELQKILKKNPQTFLIDVRTRADINILGGEIKALNNYNIPRGWLETRIGDLVKKNSPIVVYCGIGIRSAYATKTLMDMGYTNVKNYEKGFEEWRNKDLPRRELDKYLSSVLYDKVQEVIKGVVYTSFGATAPANYENSGHNNNLSFIVTESGVVVFNAGASYLLAKALHEEIKNITNQKVKYVVMENAQGHAALGMSYWNEVKGVTTIMHSLALQEWKHTGKKSLVRAKKVQKDKALQTRYVMPDKTFDKTMNLSMGEEKIIIKYLGKAHGPGDIVLIMPKRKLVISGDVAFNERMLPVFKHTQIKEWIKTWEKFKALKPKKIIPGHGKVTNLATVTRFTIGYLKFLRKSIGDLIDNDGGLEDINSIDQSAYWDMDTFKELAMQNLATVFKRMEFE</sequence>
<dbReference type="InterPro" id="IPR001279">
    <property type="entry name" value="Metallo-B-lactamas"/>
</dbReference>
<dbReference type="CDD" id="cd00158">
    <property type="entry name" value="RHOD"/>
    <property type="match status" value="1"/>
</dbReference>
<protein>
    <submittedName>
        <fullName evidence="2">SoxH protein, homolog</fullName>
    </submittedName>
</protein>
<name>A0A3B1E713_9ZZZZ</name>
<dbReference type="SMART" id="SM00450">
    <property type="entry name" value="RHOD"/>
    <property type="match status" value="1"/>
</dbReference>
<organism evidence="2">
    <name type="scientific">hydrothermal vent metagenome</name>
    <dbReference type="NCBI Taxonomy" id="652676"/>
    <lineage>
        <taxon>unclassified sequences</taxon>
        <taxon>metagenomes</taxon>
        <taxon>ecological metagenomes</taxon>
    </lineage>
</organism>
<dbReference type="SUPFAM" id="SSF52821">
    <property type="entry name" value="Rhodanese/Cell cycle control phosphatase"/>
    <property type="match status" value="1"/>
</dbReference>
<dbReference type="EMBL" id="UOYO01000019">
    <property type="protein sequence ID" value="VAY86968.1"/>
    <property type="molecule type" value="Genomic_DNA"/>
</dbReference>
<dbReference type="Pfam" id="PF00581">
    <property type="entry name" value="Rhodanese"/>
    <property type="match status" value="1"/>
</dbReference>
<feature type="domain" description="Rhodanese" evidence="1">
    <location>
        <begin position="48"/>
        <end position="141"/>
    </location>
</feature>